<accession>A0A926F6W5</accession>
<evidence type="ECO:0000256" key="5">
    <source>
        <dbReference type="ARBA" id="ARBA00023277"/>
    </source>
</evidence>
<comment type="caution">
    <text evidence="10">The sequence shown here is derived from an EMBL/GenBank/DDBJ whole genome shotgun (WGS) entry which is preliminary data.</text>
</comment>
<evidence type="ECO:0000256" key="2">
    <source>
        <dbReference type="ARBA" id="ARBA00022737"/>
    </source>
</evidence>
<evidence type="ECO:0000256" key="9">
    <source>
        <dbReference type="RuleBase" id="RU361169"/>
    </source>
</evidence>
<protein>
    <recommendedName>
        <fullName evidence="12">Glycoside hydrolase family 28</fullName>
    </recommendedName>
</protein>
<name>A0A926F6W5_9FIRM</name>
<dbReference type="GO" id="GO:0004650">
    <property type="term" value="F:polygalacturonase activity"/>
    <property type="evidence" value="ECO:0007669"/>
    <property type="project" value="InterPro"/>
</dbReference>
<evidence type="ECO:0008006" key="12">
    <source>
        <dbReference type="Google" id="ProtNLM"/>
    </source>
</evidence>
<evidence type="ECO:0000313" key="10">
    <source>
        <dbReference type="EMBL" id="MBC8596898.1"/>
    </source>
</evidence>
<keyword evidence="3 9" id="KW-0378">Hydrolase</keyword>
<dbReference type="Pfam" id="PF00295">
    <property type="entry name" value="Glyco_hydro_28"/>
    <property type="match status" value="1"/>
</dbReference>
<dbReference type="SUPFAM" id="SSF51126">
    <property type="entry name" value="Pectin lyase-like"/>
    <property type="match status" value="1"/>
</dbReference>
<sequence length="495" mass="55301">MINIKKAPNGAVLSDKWEVFANGEKLGVFVALCPDGKPYSIPPKRVTDEFDGCNYGGTTTVKTYFVQFEADENVKIEILCGDNISAFKIKPESYKKSLRKTENGIEFDISPDEYLTVEKNGDIFGTLQIFCNKPIEKDKNFENIIAFDEGYHTAENCGFIHLNEHGAPVIDNISDNTLIYIPNGAVVCASIVLTGAKNVKICGNGIISLVERCDGAENNFDGEFFYGGRRKCALSNIFVKSGCENIEISGVTLNCEFRGIVLRNTKNVKIDRVKIFTSCVNSDAINTVNIADVSIKNSYIRCGDDCFAVFTSQDDIDFLADADYKNPSKRSENIEISDCIMSTNCRAFMIGGHGTGDENPHNMIKNITAHNIEIIEVANNLFVDDKEHSRYWSGIFRILSQSGQYIENISFENINVNWTKGYNGKAFHIEIRSDETASYTEKKGYRIENVKFNNIAFLNCPENVQKSLISSAIDDDENAEIVNISFENVTYDNIR</sequence>
<dbReference type="EMBL" id="JACRTE010000010">
    <property type="protein sequence ID" value="MBC8596898.1"/>
    <property type="molecule type" value="Genomic_DNA"/>
</dbReference>
<dbReference type="PANTHER" id="PTHR31736">
    <property type="match status" value="1"/>
</dbReference>
<proteinExistence type="inferred from homology"/>
<evidence type="ECO:0000256" key="4">
    <source>
        <dbReference type="ARBA" id="ARBA00023180"/>
    </source>
</evidence>
<dbReference type="RefSeq" id="WP_262432275.1">
    <property type="nucleotide sequence ID" value="NZ_JACRTE010000010.1"/>
</dbReference>
<dbReference type="PANTHER" id="PTHR31736:SF9">
    <property type="entry name" value="ENDO-XYLOGALACTURONAN HYDROLASE A-RELATED"/>
    <property type="match status" value="1"/>
</dbReference>
<evidence type="ECO:0000313" key="11">
    <source>
        <dbReference type="Proteomes" id="UP000647416"/>
    </source>
</evidence>
<comment type="similarity">
    <text evidence="1 9">Belongs to the glycosyl hydrolase 28 family.</text>
</comment>
<keyword evidence="6 9" id="KW-0326">Glycosidase</keyword>
<evidence type="ECO:0000256" key="8">
    <source>
        <dbReference type="ARBA" id="ARBA00037278"/>
    </source>
</evidence>
<dbReference type="GO" id="GO:0000272">
    <property type="term" value="P:polysaccharide catabolic process"/>
    <property type="evidence" value="ECO:0007669"/>
    <property type="project" value="UniProtKB-KW"/>
</dbReference>
<gene>
    <name evidence="10" type="ORF">H8706_08465</name>
</gene>
<evidence type="ECO:0000256" key="7">
    <source>
        <dbReference type="ARBA" id="ARBA00023326"/>
    </source>
</evidence>
<dbReference type="AlphaFoldDB" id="A0A926F6W5"/>
<dbReference type="Proteomes" id="UP000647416">
    <property type="component" value="Unassembled WGS sequence"/>
</dbReference>
<organism evidence="10 11">
    <name type="scientific">Qingrenia yutianensis</name>
    <dbReference type="NCBI Taxonomy" id="2763676"/>
    <lineage>
        <taxon>Bacteria</taxon>
        <taxon>Bacillati</taxon>
        <taxon>Bacillota</taxon>
        <taxon>Clostridia</taxon>
        <taxon>Eubacteriales</taxon>
        <taxon>Oscillospiraceae</taxon>
        <taxon>Qingrenia</taxon>
    </lineage>
</organism>
<reference evidence="10" key="1">
    <citation type="submission" date="2020-08" db="EMBL/GenBank/DDBJ databases">
        <title>Genome public.</title>
        <authorList>
            <person name="Liu C."/>
            <person name="Sun Q."/>
        </authorList>
    </citation>
    <scope>NUCLEOTIDE SEQUENCE</scope>
    <source>
        <strain evidence="10">NSJ-50</strain>
    </source>
</reference>
<evidence type="ECO:0000256" key="6">
    <source>
        <dbReference type="ARBA" id="ARBA00023295"/>
    </source>
</evidence>
<dbReference type="InterPro" id="IPR011050">
    <property type="entry name" value="Pectin_lyase_fold/virulence"/>
</dbReference>
<dbReference type="Gene3D" id="2.160.20.10">
    <property type="entry name" value="Single-stranded right-handed beta-helix, Pectin lyase-like"/>
    <property type="match status" value="1"/>
</dbReference>
<dbReference type="InterPro" id="IPR012334">
    <property type="entry name" value="Pectin_lyas_fold"/>
</dbReference>
<keyword evidence="11" id="KW-1185">Reference proteome</keyword>
<dbReference type="InterPro" id="IPR000743">
    <property type="entry name" value="Glyco_hydro_28"/>
</dbReference>
<keyword evidence="2" id="KW-0677">Repeat</keyword>
<comment type="function">
    <text evidence="8">Pectinolytic enzyme involved in the degradation of xylogalacturonan (xga), a galacturonan backbone heavily substituted with xylose, and which is one important component of the hairy regions of pectin. Activity requires a galacturonic acid backbone substituted with xylose.</text>
</comment>
<keyword evidence="4" id="KW-0325">Glycoprotein</keyword>
<keyword evidence="7" id="KW-0624">Polysaccharide degradation</keyword>
<evidence type="ECO:0000256" key="1">
    <source>
        <dbReference type="ARBA" id="ARBA00008834"/>
    </source>
</evidence>
<evidence type="ECO:0000256" key="3">
    <source>
        <dbReference type="ARBA" id="ARBA00022801"/>
    </source>
</evidence>
<keyword evidence="5" id="KW-0119">Carbohydrate metabolism</keyword>